<evidence type="ECO:0000313" key="3">
    <source>
        <dbReference type="Proteomes" id="UP000564629"/>
    </source>
</evidence>
<dbReference type="EMBL" id="JACHDN010000001">
    <property type="protein sequence ID" value="MBB5474856.1"/>
    <property type="molecule type" value="Genomic_DNA"/>
</dbReference>
<organism evidence="2 3">
    <name type="scientific">Cellulomonas hominis</name>
    <dbReference type="NCBI Taxonomy" id="156981"/>
    <lineage>
        <taxon>Bacteria</taxon>
        <taxon>Bacillati</taxon>
        <taxon>Actinomycetota</taxon>
        <taxon>Actinomycetes</taxon>
        <taxon>Micrococcales</taxon>
        <taxon>Cellulomonadaceae</taxon>
        <taxon>Cellulomonas</taxon>
    </lineage>
</organism>
<accession>A0A7W8SGU6</accession>
<proteinExistence type="predicted"/>
<dbReference type="AlphaFoldDB" id="A0A7W8SGU6"/>
<comment type="caution">
    <text evidence="2">The sequence shown here is derived from an EMBL/GenBank/DDBJ whole genome shotgun (WGS) entry which is preliminary data.</text>
</comment>
<gene>
    <name evidence="2" type="ORF">HNR08_003592</name>
</gene>
<protein>
    <submittedName>
        <fullName evidence="2">Uncharacterized protein</fullName>
    </submittedName>
</protein>
<sequence length="273" mass="30310">MTSFEGVHPRQGAGVSTGGQFVTKARAEVALDLEAVHHGHGTTLVEQARELWHLWQGGAIEEYTRLEREVLASVPHLDTSLVADDFYHPMLQALADGKAHEAESLGRRLDVIAERERAWREGGYTPPTFTKDEQTSGPVTYRKSTGSNYTGYRDVTAIAKDVRADLRAAQRAGFIPPDVTISVRSSKYAGGQALDLRVEGLSEDDQFQRRSPLDPSWQRRYSAYAHQVRDRVKAIASAYSHDDTSSETDYWNVTYYCNVTLADPAPVTDGVLL</sequence>
<reference evidence="2 3" key="1">
    <citation type="submission" date="2020-08" db="EMBL/GenBank/DDBJ databases">
        <title>Sequencing the genomes of 1000 actinobacteria strains.</title>
        <authorList>
            <person name="Klenk H.-P."/>
        </authorList>
    </citation>
    <scope>NUCLEOTIDE SEQUENCE [LARGE SCALE GENOMIC DNA]</scope>
    <source>
        <strain evidence="2 3">DSM 9581</strain>
    </source>
</reference>
<feature type="compositionally biased region" description="Polar residues" evidence="1">
    <location>
        <begin position="135"/>
        <end position="144"/>
    </location>
</feature>
<evidence type="ECO:0000256" key="1">
    <source>
        <dbReference type="SAM" id="MobiDB-lite"/>
    </source>
</evidence>
<evidence type="ECO:0000313" key="2">
    <source>
        <dbReference type="EMBL" id="MBB5474856.1"/>
    </source>
</evidence>
<dbReference type="RefSeq" id="WP_146839781.1">
    <property type="nucleotide sequence ID" value="NZ_BJVQ01000060.1"/>
</dbReference>
<name>A0A7W8SGU6_9CELL</name>
<dbReference type="Proteomes" id="UP000564629">
    <property type="component" value="Unassembled WGS sequence"/>
</dbReference>
<feature type="region of interest" description="Disordered" evidence="1">
    <location>
        <begin position="122"/>
        <end position="144"/>
    </location>
</feature>